<proteinExistence type="predicted"/>
<feature type="compositionally biased region" description="Low complexity" evidence="1">
    <location>
        <begin position="51"/>
        <end position="61"/>
    </location>
</feature>
<protein>
    <submittedName>
        <fullName evidence="2">Uncharacterized protein</fullName>
    </submittedName>
</protein>
<reference evidence="3" key="1">
    <citation type="submission" date="2013-06" db="EMBL/GenBank/DDBJ databases">
        <authorList>
            <person name="Zhao Q."/>
        </authorList>
    </citation>
    <scope>NUCLEOTIDE SEQUENCE</scope>
    <source>
        <strain evidence="3">cv. W1943</strain>
    </source>
</reference>
<dbReference type="EnsemblPlants" id="ORUFI05G20790.1">
    <property type="protein sequence ID" value="ORUFI05G20790.1"/>
    <property type="gene ID" value="ORUFI05G20790"/>
</dbReference>
<organism evidence="2 3">
    <name type="scientific">Oryza rufipogon</name>
    <name type="common">Brownbeard rice</name>
    <name type="synonym">Asian wild rice</name>
    <dbReference type="NCBI Taxonomy" id="4529"/>
    <lineage>
        <taxon>Eukaryota</taxon>
        <taxon>Viridiplantae</taxon>
        <taxon>Streptophyta</taxon>
        <taxon>Embryophyta</taxon>
        <taxon>Tracheophyta</taxon>
        <taxon>Spermatophyta</taxon>
        <taxon>Magnoliopsida</taxon>
        <taxon>Liliopsida</taxon>
        <taxon>Poales</taxon>
        <taxon>Poaceae</taxon>
        <taxon>BOP clade</taxon>
        <taxon>Oryzoideae</taxon>
        <taxon>Oryzeae</taxon>
        <taxon>Oryzinae</taxon>
        <taxon>Oryza</taxon>
    </lineage>
</organism>
<dbReference type="Gramene" id="ORUFI05G20790.1">
    <property type="protein sequence ID" value="ORUFI05G20790.1"/>
    <property type="gene ID" value="ORUFI05G20790"/>
</dbReference>
<dbReference type="eggNOG" id="ENOG502R3TI">
    <property type="taxonomic scope" value="Eukaryota"/>
</dbReference>
<feature type="region of interest" description="Disordered" evidence="1">
    <location>
        <begin position="51"/>
        <end position="95"/>
    </location>
</feature>
<dbReference type="Proteomes" id="UP000008022">
    <property type="component" value="Unassembled WGS sequence"/>
</dbReference>
<evidence type="ECO:0000313" key="3">
    <source>
        <dbReference type="Proteomes" id="UP000008022"/>
    </source>
</evidence>
<feature type="compositionally biased region" description="Basic and acidic residues" evidence="1">
    <location>
        <begin position="62"/>
        <end position="78"/>
    </location>
</feature>
<dbReference type="AlphaFoldDB" id="A0A0E0PNN8"/>
<accession>A0A0E0PNN8</accession>
<evidence type="ECO:0000313" key="2">
    <source>
        <dbReference type="EnsemblPlants" id="ORUFI05G20790.1"/>
    </source>
</evidence>
<feature type="compositionally biased region" description="Low complexity" evidence="1">
    <location>
        <begin position="85"/>
        <end position="95"/>
    </location>
</feature>
<dbReference type="HOGENOM" id="CLU_184782_0_0_1"/>
<evidence type="ECO:0000256" key="1">
    <source>
        <dbReference type="SAM" id="MobiDB-lite"/>
    </source>
</evidence>
<dbReference type="OMA" id="HHQCRSS"/>
<name>A0A0E0PNN8_ORYRU</name>
<sequence length="95" mass="10529">MEQGYGCYSYYQQYKSSGSFISGKEKRPPLKRGQLKRQIVRTLSNLMAPATRSSGDAAAAADSKKKAADRSSFRREASYKPTTESIQSNSNIIII</sequence>
<reference evidence="2" key="2">
    <citation type="submission" date="2015-06" db="UniProtKB">
        <authorList>
            <consortium name="EnsemblPlants"/>
        </authorList>
    </citation>
    <scope>IDENTIFICATION</scope>
</reference>
<keyword evidence="3" id="KW-1185">Reference proteome</keyword>